<organism evidence="2 3">
    <name type="scientific">Babesia bigemina</name>
    <dbReference type="NCBI Taxonomy" id="5866"/>
    <lineage>
        <taxon>Eukaryota</taxon>
        <taxon>Sar</taxon>
        <taxon>Alveolata</taxon>
        <taxon>Apicomplexa</taxon>
        <taxon>Aconoidasida</taxon>
        <taxon>Piroplasmida</taxon>
        <taxon>Babesiidae</taxon>
        <taxon>Babesia</taxon>
    </lineage>
</organism>
<evidence type="ECO:0000313" key="3">
    <source>
        <dbReference type="Proteomes" id="UP000033188"/>
    </source>
</evidence>
<protein>
    <recommendedName>
        <fullName evidence="1">5'-3' DNA helicase ZGRF1-like N-terminal domain-containing protein</fullName>
    </recommendedName>
</protein>
<dbReference type="Proteomes" id="UP000033188">
    <property type="component" value="Chromosome 2"/>
</dbReference>
<dbReference type="OrthoDB" id="365389at2759"/>
<dbReference type="KEGG" id="bbig:BBBOND_0205230"/>
<dbReference type="RefSeq" id="XP_012767551.1">
    <property type="nucleotide sequence ID" value="XM_012912097.1"/>
</dbReference>
<name>A0A061DC68_BABBI</name>
<reference evidence="3" key="1">
    <citation type="submission" date="2014-06" db="EMBL/GenBank/DDBJ databases">
        <authorList>
            <person name="Aslett M."/>
            <person name="De Silva N."/>
        </authorList>
    </citation>
    <scope>NUCLEOTIDE SEQUENCE [LARGE SCALE GENOMIC DNA]</scope>
    <source>
        <strain evidence="3">Bond</strain>
    </source>
</reference>
<dbReference type="VEuPathDB" id="PiroplasmaDB:BBBOND_0205230"/>
<keyword evidence="3" id="KW-1185">Reference proteome</keyword>
<dbReference type="Pfam" id="PF10382">
    <property type="entry name" value="ZGRF1-like_N"/>
    <property type="match status" value="1"/>
</dbReference>
<dbReference type="GeneID" id="24563906"/>
<dbReference type="EMBL" id="LK391708">
    <property type="protein sequence ID" value="CDR95365.1"/>
    <property type="molecule type" value="Genomic_DNA"/>
</dbReference>
<evidence type="ECO:0000259" key="1">
    <source>
        <dbReference type="Pfam" id="PF10382"/>
    </source>
</evidence>
<dbReference type="AlphaFoldDB" id="A0A061DC68"/>
<proteinExistence type="predicted"/>
<gene>
    <name evidence="2" type="ORF">BBBOND_0205230</name>
</gene>
<accession>A0A061DC68</accession>
<evidence type="ECO:0000313" key="2">
    <source>
        <dbReference type="EMBL" id="CDR95365.1"/>
    </source>
</evidence>
<sequence length="349" mass="38226">MVSREYSCLFARNSDKKNKTWRDGVISVHATHRFARVALYEINGHNDTVDSPIDAFDLFHRDYDNLTGEIITSPRFIIKISGVDTNFRRKTGARNPPALEGVGSLIPAKRISRAPVLGTCRAFKKYCAQQDTKAKSLQTLPVALRSCHRGSDDLHNIANTGRCTEITTITSRNAYRAANQSAMGVTFTHSSSEAVHESLSPYSSKKIADTMPLSLSLQDAETKTPPSHVTSPKPTSARTFSVKKPRIPLNLPTIKALKVKCAAEKQLCRAGADFENGSPTEGCYDFQNVPSRERVVVSLGDEMMVSLLQTADEALGPHKNFDEVPIVDAELIGCIESALDHLGNLQTGL</sequence>
<feature type="domain" description="5'-3' DNA helicase ZGRF1-like N-terminal" evidence="1">
    <location>
        <begin position="5"/>
        <end position="46"/>
    </location>
</feature>
<dbReference type="InterPro" id="IPR018838">
    <property type="entry name" value="ZGRF1-like_N"/>
</dbReference>